<dbReference type="Pfam" id="PF00386">
    <property type="entry name" value="C1q"/>
    <property type="match status" value="1"/>
</dbReference>
<keyword evidence="11" id="KW-1185">Reference proteome</keyword>
<feature type="signal peptide" evidence="8">
    <location>
        <begin position="1"/>
        <end position="30"/>
    </location>
</feature>
<organism evidence="11 12">
    <name type="scientific">Pogona vitticeps</name>
    <name type="common">central bearded dragon</name>
    <dbReference type="NCBI Taxonomy" id="103695"/>
    <lineage>
        <taxon>Eukaryota</taxon>
        <taxon>Metazoa</taxon>
        <taxon>Chordata</taxon>
        <taxon>Craniata</taxon>
        <taxon>Vertebrata</taxon>
        <taxon>Euteleostomi</taxon>
        <taxon>Lepidosauria</taxon>
        <taxon>Squamata</taxon>
        <taxon>Bifurcata</taxon>
        <taxon>Unidentata</taxon>
        <taxon>Episquamata</taxon>
        <taxon>Toxicofera</taxon>
        <taxon>Iguania</taxon>
        <taxon>Acrodonta</taxon>
        <taxon>Agamidae</taxon>
        <taxon>Amphibolurinae</taxon>
        <taxon>Pogona</taxon>
    </lineage>
</organism>
<feature type="chain" id="PRO_5045394099" evidence="8">
    <location>
        <begin position="31"/>
        <end position="1038"/>
    </location>
</feature>
<evidence type="ECO:0000313" key="12">
    <source>
        <dbReference type="RefSeq" id="XP_020663950.2"/>
    </source>
</evidence>
<feature type="coiled-coil region" evidence="6">
    <location>
        <begin position="295"/>
        <end position="329"/>
    </location>
</feature>
<evidence type="ECO:0000256" key="8">
    <source>
        <dbReference type="SAM" id="SignalP"/>
    </source>
</evidence>
<evidence type="ECO:0000259" key="10">
    <source>
        <dbReference type="PROSITE" id="PS51041"/>
    </source>
</evidence>
<accession>A0A6J0UXC1</accession>
<reference evidence="12" key="2">
    <citation type="submission" date="2025-08" db="UniProtKB">
        <authorList>
            <consortium name="RefSeq"/>
        </authorList>
    </citation>
    <scope>IDENTIFICATION</scope>
</reference>
<dbReference type="InterPro" id="IPR008160">
    <property type="entry name" value="Collagen"/>
</dbReference>
<dbReference type="CTD" id="11117"/>
<dbReference type="Pfam" id="PF07546">
    <property type="entry name" value="EMI"/>
    <property type="match status" value="1"/>
</dbReference>
<dbReference type="InterPro" id="IPR011489">
    <property type="entry name" value="EMI_domain"/>
</dbReference>
<dbReference type="SUPFAM" id="SSF49842">
    <property type="entry name" value="TNF-like"/>
    <property type="match status" value="1"/>
</dbReference>
<proteinExistence type="predicted"/>
<dbReference type="SMART" id="SM00110">
    <property type="entry name" value="C1Q"/>
    <property type="match status" value="1"/>
</dbReference>
<feature type="region of interest" description="Disordered" evidence="7">
    <location>
        <begin position="147"/>
        <end position="181"/>
    </location>
</feature>
<dbReference type="PANTHER" id="PTHR15427:SF1">
    <property type="entry name" value="EMILIN-1"/>
    <property type="match status" value="1"/>
</dbReference>
<evidence type="ECO:0000256" key="1">
    <source>
        <dbReference type="ARBA" id="ARBA00004613"/>
    </source>
</evidence>
<keyword evidence="5" id="KW-1015">Disulfide bond</keyword>
<evidence type="ECO:0000256" key="4">
    <source>
        <dbReference type="ARBA" id="ARBA00023054"/>
    </source>
</evidence>
<evidence type="ECO:0000259" key="9">
    <source>
        <dbReference type="PROSITE" id="PS50871"/>
    </source>
</evidence>
<keyword evidence="2" id="KW-0964">Secreted</keyword>
<dbReference type="Proteomes" id="UP001652642">
    <property type="component" value="Chromosome 1"/>
</dbReference>
<protein>
    <submittedName>
        <fullName evidence="12">EMILIN-1</fullName>
    </submittedName>
</protein>
<feature type="coiled-coil region" evidence="6">
    <location>
        <begin position="184"/>
        <end position="211"/>
    </location>
</feature>
<feature type="region of interest" description="Disordered" evidence="7">
    <location>
        <begin position="834"/>
        <end position="892"/>
    </location>
</feature>
<evidence type="ECO:0000313" key="11">
    <source>
        <dbReference type="Proteomes" id="UP001652642"/>
    </source>
</evidence>
<dbReference type="PROSITE" id="PS50871">
    <property type="entry name" value="C1Q"/>
    <property type="match status" value="1"/>
</dbReference>
<feature type="compositionally biased region" description="Low complexity" evidence="7">
    <location>
        <begin position="871"/>
        <end position="888"/>
    </location>
</feature>
<keyword evidence="3 8" id="KW-0732">Signal</keyword>
<keyword evidence="4 6" id="KW-0175">Coiled coil</keyword>
<dbReference type="Pfam" id="PF01391">
    <property type="entry name" value="Collagen"/>
    <property type="match status" value="1"/>
</dbReference>
<sequence length="1038" mass="112799">MARLAALVAGPRWWLWLWLWCDALAGLAWAMNYPPRYSLYTGSLLPFGQLQGASQAPHGARVASRHRNWCAYVVSRSVSCVVEDGVDTYVKPDYQPCVWGQLQCPRVVTYRSFVRPRYKVAYKTVSDMEWRCCPGYSGDDCAEAGVSLTTPRPPRPQPARPNLSGFSNPLSGLGGEGPRDSEKVRQLEEKVQSLGKQLQDLQSTLQASNTKLVEDVRRAVEASLNGKQPADAAAHPEMKETLNEIQLHLQRLDNRISSHENGHGPGTHGSEDRGEGLRELEQRLQASCASCLSGVEALRRQQGEDRERLQALEKRVSSMDQQHREAMDTIRQHVSHLARPQPSKDCCPLLEGRVTGLEGRMDALSDALVALNEPLAPRLPATPPWSVDRRMSEMESRVNTTQRGLEEHFVDLQVMLDGVDERLRRAEGQLDSVLSRLNEFQSHVHRAVANLSRDVGGLKDSSLQQQGALERMRGAVHTCTQVCTPPGNQDSQISTILSDLERRVLDNEGQLRLLGSNLHQLDVSSKLRSLHGLVGANREALGKLSGEVGELESRLMVSMSAGPPELARYSNHTNRRLEKLEREVQGLAAHPCQPACSDLRSEVGQLRAQVENCQALCQPVGRRPDDLGLQPGLDASKPLDGFSVIGGSSSLHLQTLQGELSEVILGFSSLNETLAGLQATVEKHQTDLHELGTTKDRIIAEINRVQQEVTDHVGESEERFQVLGREIHHFGGTLRVEASDCRRASGGLAERLAKLEGTCERLDQVSGSLRKIKEGLDKHVSALWGCVREVNGTLRTHEALLEKIHGNQLVTIHRRLSALNGSLQTLQGNLRDFTLQDFTGPQGPPGPVGPMGRQGPPGPMGSPGKDGRTGAAGPPGLPGEQGLPGPAGTAPKVSFTASLTSWQGETGTIAFDRVLVNDGDAYNPDSGIFTAPISGRYLVSAILTGHRGEKIEAVLSLSNLAIARSDSAGYQPEGLENKPVAESQPSAGALAVFTLVVPMEAGEPLCVDLVSGQLAHAPDEPLTVFSAALLYEDEELGL</sequence>
<evidence type="ECO:0000256" key="7">
    <source>
        <dbReference type="SAM" id="MobiDB-lite"/>
    </source>
</evidence>
<dbReference type="InterPro" id="IPR008983">
    <property type="entry name" value="Tumour_necrosis_fac-like_dom"/>
</dbReference>
<dbReference type="OrthoDB" id="9880922at2759"/>
<dbReference type="GeneID" id="110086979"/>
<reference evidence="11" key="1">
    <citation type="submission" date="2025-05" db="UniProtKB">
        <authorList>
            <consortium name="RefSeq"/>
        </authorList>
    </citation>
    <scope>NUCLEOTIDE SEQUENCE [LARGE SCALE GENOMIC DNA]</scope>
</reference>
<evidence type="ECO:0000256" key="5">
    <source>
        <dbReference type="ARBA" id="ARBA00023157"/>
    </source>
</evidence>
<evidence type="ECO:0000256" key="3">
    <source>
        <dbReference type="ARBA" id="ARBA00022729"/>
    </source>
</evidence>
<dbReference type="InterPro" id="IPR050392">
    <property type="entry name" value="Collagen/C1q_domain"/>
</dbReference>
<gene>
    <name evidence="12" type="primary">EMILIN1</name>
</gene>
<dbReference type="PROSITE" id="PS51041">
    <property type="entry name" value="EMI"/>
    <property type="match status" value="1"/>
</dbReference>
<dbReference type="PANTHER" id="PTHR15427">
    <property type="entry name" value="EMILIN ELASTIN MICROFIBRIL INTERFACE-LOCATED PROTEIN ELASTIN MICROFIBRIL INTERFACER"/>
    <property type="match status" value="1"/>
</dbReference>
<dbReference type="InParanoid" id="A0A6J0UXC1"/>
<evidence type="ECO:0000256" key="2">
    <source>
        <dbReference type="ARBA" id="ARBA00022525"/>
    </source>
</evidence>
<dbReference type="InterPro" id="IPR001073">
    <property type="entry name" value="C1q_dom"/>
</dbReference>
<dbReference type="KEGG" id="pvt:110086979"/>
<dbReference type="AlphaFoldDB" id="A0A6J0UXC1"/>
<dbReference type="GO" id="GO:0005576">
    <property type="term" value="C:extracellular region"/>
    <property type="evidence" value="ECO:0007669"/>
    <property type="project" value="UniProtKB-SubCell"/>
</dbReference>
<dbReference type="RefSeq" id="XP_020663950.2">
    <property type="nucleotide sequence ID" value="XM_020808291.2"/>
</dbReference>
<comment type="subcellular location">
    <subcellularLocation>
        <location evidence="1">Secreted</location>
    </subcellularLocation>
</comment>
<evidence type="ECO:0000256" key="6">
    <source>
        <dbReference type="SAM" id="Coils"/>
    </source>
</evidence>
<feature type="domain" description="C1q" evidence="9">
    <location>
        <begin position="888"/>
        <end position="1036"/>
    </location>
</feature>
<name>A0A6J0UXC1_9SAUR</name>
<dbReference type="Gene3D" id="2.60.120.40">
    <property type="match status" value="1"/>
</dbReference>
<feature type="domain" description="EMI" evidence="10">
    <location>
        <begin position="66"/>
        <end position="143"/>
    </location>
</feature>
<feature type="coiled-coil region" evidence="6">
    <location>
        <begin position="570"/>
        <end position="616"/>
    </location>
</feature>
<feature type="region of interest" description="Disordered" evidence="7">
    <location>
        <begin position="256"/>
        <end position="276"/>
    </location>
</feature>